<dbReference type="PROSITE" id="PS00409">
    <property type="entry name" value="PROKAR_NTER_METHYL"/>
    <property type="match status" value="1"/>
</dbReference>
<evidence type="ECO:0000256" key="2">
    <source>
        <dbReference type="SAM" id="Phobius"/>
    </source>
</evidence>
<dbReference type="NCBIfam" id="TIGR02532">
    <property type="entry name" value="IV_pilin_GFxxxE"/>
    <property type="match status" value="1"/>
</dbReference>
<name>A0A5C5W5Z9_9BACT</name>
<evidence type="ECO:0000313" key="5">
    <source>
        <dbReference type="Proteomes" id="UP000318995"/>
    </source>
</evidence>
<keyword evidence="2" id="KW-0812">Transmembrane</keyword>
<accession>A0A5C5W5Z9</accession>
<feature type="transmembrane region" description="Helical" evidence="2">
    <location>
        <begin position="28"/>
        <end position="51"/>
    </location>
</feature>
<dbReference type="OrthoDB" id="273879at2"/>
<proteinExistence type="predicted"/>
<evidence type="ECO:0000256" key="1">
    <source>
        <dbReference type="SAM" id="MobiDB-lite"/>
    </source>
</evidence>
<feature type="domain" description="DUF1559" evidence="3">
    <location>
        <begin position="52"/>
        <end position="116"/>
    </location>
</feature>
<evidence type="ECO:0000259" key="3">
    <source>
        <dbReference type="Pfam" id="PF07596"/>
    </source>
</evidence>
<comment type="caution">
    <text evidence="4">The sequence shown here is derived from an EMBL/GenBank/DDBJ whole genome shotgun (WGS) entry which is preliminary data.</text>
</comment>
<gene>
    <name evidence="4" type="primary">xcpT_8</name>
    <name evidence="4" type="ORF">Pla111_14940</name>
</gene>
<dbReference type="InterPro" id="IPR011453">
    <property type="entry name" value="DUF1559"/>
</dbReference>
<dbReference type="Pfam" id="PF07596">
    <property type="entry name" value="SBP_bac_10"/>
    <property type="match status" value="1"/>
</dbReference>
<keyword evidence="5" id="KW-1185">Reference proteome</keyword>
<evidence type="ECO:0000313" key="4">
    <source>
        <dbReference type="EMBL" id="TWT46398.1"/>
    </source>
</evidence>
<reference evidence="4 5" key="1">
    <citation type="submission" date="2019-02" db="EMBL/GenBank/DDBJ databases">
        <title>Deep-cultivation of Planctomycetes and their phenomic and genomic characterization uncovers novel biology.</title>
        <authorList>
            <person name="Wiegand S."/>
            <person name="Jogler M."/>
            <person name="Boedeker C."/>
            <person name="Pinto D."/>
            <person name="Vollmers J."/>
            <person name="Rivas-Marin E."/>
            <person name="Kohn T."/>
            <person name="Peeters S.H."/>
            <person name="Heuer A."/>
            <person name="Rast P."/>
            <person name="Oberbeckmann S."/>
            <person name="Bunk B."/>
            <person name="Jeske O."/>
            <person name="Meyerdierks A."/>
            <person name="Storesund J.E."/>
            <person name="Kallscheuer N."/>
            <person name="Luecker S."/>
            <person name="Lage O.M."/>
            <person name="Pohl T."/>
            <person name="Merkel B.J."/>
            <person name="Hornburger P."/>
            <person name="Mueller R.-W."/>
            <person name="Bruemmer F."/>
            <person name="Labrenz M."/>
            <person name="Spormann A.M."/>
            <person name="Op Den Camp H."/>
            <person name="Overmann J."/>
            <person name="Amann R."/>
            <person name="Jetten M.S.M."/>
            <person name="Mascher T."/>
            <person name="Medema M.H."/>
            <person name="Devos D.P."/>
            <person name="Kaster A.-K."/>
            <person name="Ovreas L."/>
            <person name="Rohde M."/>
            <person name="Galperin M.Y."/>
            <person name="Jogler C."/>
        </authorList>
    </citation>
    <scope>NUCLEOTIDE SEQUENCE [LARGE SCALE GENOMIC DNA]</scope>
    <source>
        <strain evidence="4 5">Pla111</strain>
    </source>
</reference>
<dbReference type="Proteomes" id="UP000318995">
    <property type="component" value="Unassembled WGS sequence"/>
</dbReference>
<sequence length="241" mass="26568">MQPGMLPARRPRFSSVEDSTRPLARGGFTLVELLVVIAIIGILVALLLPAVQAARNAARRTECKNNLRQVGIALDNWMGARGERAKFPKAARMPASFNPRGLPGLRQVLSAQMEDSAAAWRCPNDLERTGSGLLDITEESVNARSEEERQFLGPFFGALGDDASRYGYFDIEGTSYEYPGDRYGGQTRPEVLADRRSDQQRSSSRVWVVYDYESVHGSPGDDGSRNYLYLDGHVDAVVVAE</sequence>
<dbReference type="EMBL" id="SJPH01000003">
    <property type="protein sequence ID" value="TWT46398.1"/>
    <property type="molecule type" value="Genomic_DNA"/>
</dbReference>
<dbReference type="Pfam" id="PF07963">
    <property type="entry name" value="N_methyl"/>
    <property type="match status" value="1"/>
</dbReference>
<dbReference type="InterPro" id="IPR012902">
    <property type="entry name" value="N_methyl_site"/>
</dbReference>
<protein>
    <submittedName>
        <fullName evidence="4">Type II secretion system protein G</fullName>
    </submittedName>
</protein>
<feature type="region of interest" description="Disordered" evidence="1">
    <location>
        <begin position="1"/>
        <end position="20"/>
    </location>
</feature>
<dbReference type="Gene3D" id="3.30.700.10">
    <property type="entry name" value="Glycoprotein, Type 4 Pilin"/>
    <property type="match status" value="1"/>
</dbReference>
<keyword evidence="2" id="KW-1133">Transmembrane helix</keyword>
<dbReference type="AlphaFoldDB" id="A0A5C5W5Z9"/>
<dbReference type="PANTHER" id="PTHR30093:SF2">
    <property type="entry name" value="TYPE II SECRETION SYSTEM PROTEIN H"/>
    <property type="match status" value="1"/>
</dbReference>
<keyword evidence="2" id="KW-0472">Membrane</keyword>
<organism evidence="4 5">
    <name type="scientific">Botrimarina hoheduenensis</name>
    <dbReference type="NCBI Taxonomy" id="2528000"/>
    <lineage>
        <taxon>Bacteria</taxon>
        <taxon>Pseudomonadati</taxon>
        <taxon>Planctomycetota</taxon>
        <taxon>Planctomycetia</taxon>
        <taxon>Pirellulales</taxon>
        <taxon>Lacipirellulaceae</taxon>
        <taxon>Botrimarina</taxon>
    </lineage>
</organism>
<dbReference type="PANTHER" id="PTHR30093">
    <property type="entry name" value="GENERAL SECRETION PATHWAY PROTEIN G"/>
    <property type="match status" value="1"/>
</dbReference>
<dbReference type="SUPFAM" id="SSF54523">
    <property type="entry name" value="Pili subunits"/>
    <property type="match status" value="1"/>
</dbReference>
<dbReference type="InterPro" id="IPR045584">
    <property type="entry name" value="Pilin-like"/>
</dbReference>